<accession>A0AB39KZZ0</accession>
<dbReference type="Gene3D" id="3.40.720.10">
    <property type="entry name" value="Alkaline Phosphatase, subunit A"/>
    <property type="match status" value="1"/>
</dbReference>
<name>A0AB39KZZ0_9CAUL</name>
<dbReference type="EMBL" id="CP158375">
    <property type="protein sequence ID" value="XDO98736.1"/>
    <property type="molecule type" value="Genomic_DNA"/>
</dbReference>
<feature type="domain" description="N-sulphoglucosamine sulphohydrolase C-terminal" evidence="1">
    <location>
        <begin position="59"/>
        <end position="97"/>
    </location>
</feature>
<gene>
    <name evidence="2" type="ORF">ABOZ73_07750</name>
</gene>
<protein>
    <submittedName>
        <fullName evidence="2">Sulfatase/phosphatase domain-containing protein</fullName>
    </submittedName>
</protein>
<dbReference type="InterPro" id="IPR017850">
    <property type="entry name" value="Alkaline_phosphatase_core_sf"/>
</dbReference>
<dbReference type="SUPFAM" id="SSF53649">
    <property type="entry name" value="Alkaline phosphatase-like"/>
    <property type="match status" value="1"/>
</dbReference>
<evidence type="ECO:0000259" key="1">
    <source>
        <dbReference type="Pfam" id="PF16347"/>
    </source>
</evidence>
<dbReference type="RefSeq" id="WP_369062606.1">
    <property type="nucleotide sequence ID" value="NZ_CP158375.1"/>
</dbReference>
<dbReference type="InterPro" id="IPR032506">
    <property type="entry name" value="SGSH_C"/>
</dbReference>
<sequence length="111" mass="13275">MYYPTRMVRTRRFKLLYNIAHELTFPFAEDLLYASSWDRSAEPSARFGRRSVEALMHRPKFELYDLQADPNEVSNLADDPAYAQVKAQLIDKVKAFQTRTRDPWLRKWDFQ</sequence>
<proteinExistence type="predicted"/>
<organism evidence="2">
    <name type="scientific">Caulobacter sp. 73W</name>
    <dbReference type="NCBI Taxonomy" id="3161137"/>
    <lineage>
        <taxon>Bacteria</taxon>
        <taxon>Pseudomonadati</taxon>
        <taxon>Pseudomonadota</taxon>
        <taxon>Alphaproteobacteria</taxon>
        <taxon>Caulobacterales</taxon>
        <taxon>Caulobacteraceae</taxon>
        <taxon>Caulobacter</taxon>
    </lineage>
</organism>
<reference evidence="2" key="1">
    <citation type="submission" date="2024-06" db="EMBL/GenBank/DDBJ databases">
        <title>Caulobacter inopinatus, sp. nov.</title>
        <authorList>
            <person name="Donachie S.P."/>
        </authorList>
    </citation>
    <scope>NUCLEOTIDE SEQUENCE</scope>
    <source>
        <strain evidence="2">73W</strain>
    </source>
</reference>
<dbReference type="AlphaFoldDB" id="A0AB39KZZ0"/>
<evidence type="ECO:0000313" key="2">
    <source>
        <dbReference type="EMBL" id="XDO98736.1"/>
    </source>
</evidence>
<dbReference type="Pfam" id="PF16347">
    <property type="entry name" value="SGSH_C"/>
    <property type="match status" value="1"/>
</dbReference>